<evidence type="ECO:0000313" key="1">
    <source>
        <dbReference type="EMBL" id="QNM82402.1"/>
    </source>
</evidence>
<dbReference type="RefSeq" id="WP_187479357.1">
    <property type="nucleotide sequence ID" value="NZ_CP060697.1"/>
</dbReference>
<reference evidence="1 2" key="1">
    <citation type="submission" date="2020-08" db="EMBL/GenBank/DDBJ databases">
        <title>Sphingomonas sp. sand1-3 16S ribosomal RNA gene Genome sequencing and assembly.</title>
        <authorList>
            <person name="Kang M."/>
        </authorList>
    </citation>
    <scope>NUCLEOTIDE SEQUENCE [LARGE SCALE GENOMIC DNA]</scope>
    <source>
        <strain evidence="2">sand1-3</strain>
    </source>
</reference>
<name>A0A7G9L1A3_9SPHN</name>
<gene>
    <name evidence="1" type="ORF">H8M03_10340</name>
</gene>
<accession>A0A7G9L1A3</accession>
<dbReference type="Proteomes" id="UP000515861">
    <property type="component" value="Chromosome"/>
</dbReference>
<sequence length="321" mass="36019">MLRYLALTSSIDEIVSAIGSNGYFESEPLIGVATAEGRITIIEGNRRLTALKLLLGERFDDMPARIAQAVERAAHRPAIVPVAIYDARADVLNYLGNKHIAGVKPWGALAKARYARQLFEVANGADFNERARAVARTIGSRTDFITRALKAHDAYEVAAHHEFFDLPDVDEESVKFSLLSTALDYDGIQNFVYDNPDDPVDQRVINQDRLRELFSWMFVKHEQGRTRLGESRNLVQLSRVVSNPDALEKFRRGMDLDQAYRFTDGIDEEFDSIIVSVQSSLRTANSIVAEVHYSEPRAATVTSIERQARNLKTAFDENNAD</sequence>
<keyword evidence="2" id="KW-1185">Reference proteome</keyword>
<evidence type="ECO:0000313" key="2">
    <source>
        <dbReference type="Proteomes" id="UP000515861"/>
    </source>
</evidence>
<protein>
    <submittedName>
        <fullName evidence="1">ParB N-terminal domain-containing protein</fullName>
    </submittedName>
</protein>
<proteinExistence type="predicted"/>
<dbReference type="KEGG" id="ssau:H8M03_10340"/>
<dbReference type="EMBL" id="CP060697">
    <property type="protein sequence ID" value="QNM82402.1"/>
    <property type="molecule type" value="Genomic_DNA"/>
</dbReference>
<dbReference type="AlphaFoldDB" id="A0A7G9L1A3"/>
<organism evidence="1 2">
    <name type="scientific">Sphingomonas sabuli</name>
    <dbReference type="NCBI Taxonomy" id="2764186"/>
    <lineage>
        <taxon>Bacteria</taxon>
        <taxon>Pseudomonadati</taxon>
        <taxon>Pseudomonadota</taxon>
        <taxon>Alphaproteobacteria</taxon>
        <taxon>Sphingomonadales</taxon>
        <taxon>Sphingomonadaceae</taxon>
        <taxon>Sphingomonas</taxon>
    </lineage>
</organism>